<evidence type="ECO:0000313" key="4">
    <source>
        <dbReference type="EMBL" id="AQU89557.1"/>
    </source>
</evidence>
<dbReference type="InterPro" id="IPR023803">
    <property type="entry name" value="Ribosomal_bS16_dom_sf"/>
</dbReference>
<keyword evidence="2" id="KW-0687">Ribonucleoprotein</keyword>
<dbReference type="Proteomes" id="UP000189666">
    <property type="component" value="Chromosome"/>
</dbReference>
<dbReference type="GO" id="GO:0005840">
    <property type="term" value="C:ribosome"/>
    <property type="evidence" value="ECO:0007669"/>
    <property type="project" value="UniProtKB-KW"/>
</dbReference>
<gene>
    <name evidence="4" type="ORF">BW244_0139</name>
</gene>
<dbReference type="EMBL" id="CP019943">
    <property type="protein sequence ID" value="AQU89557.1"/>
    <property type="molecule type" value="Genomic_DNA"/>
</dbReference>
<dbReference type="SUPFAM" id="SSF54565">
    <property type="entry name" value="Ribosomal protein S16"/>
    <property type="match status" value="1"/>
</dbReference>
<sequence length="75" mass="9099">MIVIRLQKKNKIENFFYINVIYKKNSVFGKIIKRIGFYNSNINYGKSFFINYDLLFYYIKKGAKLSKRVFEIIKI</sequence>
<keyword evidence="1 4" id="KW-0689">Ribosomal protein</keyword>
<dbReference type="InterPro" id="IPR000307">
    <property type="entry name" value="Ribosomal_bS16"/>
</dbReference>
<organism evidence="4 5">
    <name type="scientific">Carsonella ruddii</name>
    <dbReference type="NCBI Taxonomy" id="114186"/>
    <lineage>
        <taxon>Bacteria</taxon>
        <taxon>Pseudomonadati</taxon>
        <taxon>Pseudomonadota</taxon>
        <taxon>Gammaproteobacteria</taxon>
        <taxon>Oceanospirillales</taxon>
        <taxon>Halomonadaceae</taxon>
        <taxon>Zymobacter group</taxon>
        <taxon>Candidatus Carsonella</taxon>
    </lineage>
</organism>
<evidence type="ECO:0000313" key="5">
    <source>
        <dbReference type="Proteomes" id="UP000189666"/>
    </source>
</evidence>
<dbReference type="GO" id="GO:0005737">
    <property type="term" value="C:cytoplasm"/>
    <property type="evidence" value="ECO:0007669"/>
    <property type="project" value="UniProtKB-ARBA"/>
</dbReference>
<dbReference type="Gene3D" id="3.30.1320.10">
    <property type="match status" value="1"/>
</dbReference>
<name>A0A1U9RRP0_CARRU</name>
<accession>A0A1U9RRP0</accession>
<dbReference type="GO" id="GO:1990904">
    <property type="term" value="C:ribonucleoprotein complex"/>
    <property type="evidence" value="ECO:0007669"/>
    <property type="project" value="UniProtKB-KW"/>
</dbReference>
<evidence type="ECO:0000256" key="2">
    <source>
        <dbReference type="ARBA" id="ARBA00023274"/>
    </source>
</evidence>
<evidence type="ECO:0000256" key="1">
    <source>
        <dbReference type="ARBA" id="ARBA00022980"/>
    </source>
</evidence>
<dbReference type="GO" id="GO:0006412">
    <property type="term" value="P:translation"/>
    <property type="evidence" value="ECO:0007669"/>
    <property type="project" value="InterPro"/>
</dbReference>
<reference evidence="4 5" key="1">
    <citation type="submission" date="2017-02" db="EMBL/GenBank/DDBJ databases">
        <title>Complete Genome of Candidatus Carsonella ruddii strain BC, a Nutritional Endosymbiont of Bactericera cockerelli.</title>
        <authorList>
            <person name="Riley A.B."/>
            <person name="Kim D.H."/>
            <person name="Hansen A.K."/>
        </authorList>
    </citation>
    <scope>NUCLEOTIDE SEQUENCE [LARGE SCALE GENOMIC DNA]</scope>
    <source>
        <strain evidence="4 5">BC</strain>
    </source>
</reference>
<dbReference type="GO" id="GO:0003735">
    <property type="term" value="F:structural constituent of ribosome"/>
    <property type="evidence" value="ECO:0007669"/>
    <property type="project" value="InterPro"/>
</dbReference>
<proteinExistence type="predicted"/>
<dbReference type="Pfam" id="PF00886">
    <property type="entry name" value="Ribosomal_S16"/>
    <property type="match status" value="1"/>
</dbReference>
<evidence type="ECO:0000256" key="3">
    <source>
        <dbReference type="ARBA" id="ARBA00035310"/>
    </source>
</evidence>
<dbReference type="RefSeq" id="WP_211118394.1">
    <property type="nucleotide sequence ID" value="NZ_CP019943.1"/>
</dbReference>
<dbReference type="AlphaFoldDB" id="A0A1U9RRP0"/>
<protein>
    <recommendedName>
        <fullName evidence="3">30S ribosomal protein S16</fullName>
    </recommendedName>
</protein>